<dbReference type="EMBL" id="JAHUZE010000003">
    <property type="protein sequence ID" value="MBV7379958.1"/>
    <property type="molecule type" value="Genomic_DNA"/>
</dbReference>
<dbReference type="RefSeq" id="WP_218393162.1">
    <property type="nucleotide sequence ID" value="NZ_JAHUZE010000003.1"/>
</dbReference>
<proteinExistence type="predicted"/>
<dbReference type="GO" id="GO:0016301">
    <property type="term" value="F:kinase activity"/>
    <property type="evidence" value="ECO:0007669"/>
    <property type="project" value="UniProtKB-KW"/>
</dbReference>
<accession>A0ABS6T3Z9</accession>
<dbReference type="Proteomes" id="UP000756530">
    <property type="component" value="Unassembled WGS sequence"/>
</dbReference>
<evidence type="ECO:0000259" key="1">
    <source>
        <dbReference type="Pfam" id="PF05161"/>
    </source>
</evidence>
<dbReference type="InterPro" id="IPR025286">
    <property type="entry name" value="MOFRL_assoc_dom"/>
</dbReference>
<keyword evidence="3" id="KW-0808">Transferase</keyword>
<evidence type="ECO:0000313" key="3">
    <source>
        <dbReference type="EMBL" id="MBV7379958.1"/>
    </source>
</evidence>
<feature type="domain" description="MOFRL" evidence="1">
    <location>
        <begin position="305"/>
        <end position="411"/>
    </location>
</feature>
<dbReference type="InterPro" id="IPR039760">
    <property type="entry name" value="MOFRL_protein"/>
</dbReference>
<dbReference type="Pfam" id="PF13660">
    <property type="entry name" value="DUF4147"/>
    <property type="match status" value="1"/>
</dbReference>
<protein>
    <submittedName>
        <fullName evidence="3">Glycerate kinase</fullName>
    </submittedName>
</protein>
<gene>
    <name evidence="3" type="ORF">KJP28_13585</name>
</gene>
<keyword evidence="3" id="KW-0418">Kinase</keyword>
<comment type="caution">
    <text evidence="3">The sequence shown here is derived from an EMBL/GenBank/DDBJ whole genome shotgun (WGS) entry which is preliminary data.</text>
</comment>
<evidence type="ECO:0000313" key="4">
    <source>
        <dbReference type="Proteomes" id="UP000756530"/>
    </source>
</evidence>
<dbReference type="Pfam" id="PF05161">
    <property type="entry name" value="MOFRL"/>
    <property type="match status" value="1"/>
</dbReference>
<name>A0ABS6T3Z9_9RHOB</name>
<sequence length="420" mass="43123">MSREKAQELLLTMFRAAVSAADPRDVLKHYLPEVPTGRVIVVGAGKASAAMAQTVEDLWPDADVTGAVVVPYGHVVQTQRICIMEAAHPVPDRAGLEAAKTLLDIASSATAEDVVLALISGGGSSLLPCPKAPLTFEDEVHVNRLLLRSGLAIDDMNKVRRRISAIKGGGLARAATPAKVVTLAISDVPGDNPAAIASGPTVPDPSASEDLSSLAKALGQDLPTKVKDILSQTNVSDTIGSVDFRLIAAPQKSLETAALLAKKSGVLPILLGDALEGEARDLGAFMAGIARSVSTHGTPGHPPAVLISGGETTVTIGDETPGRGGRNTEFLLSLALELNGTEAVYAIAGDTDGIDGTEDAAGAIIGPNTLRDMRRAGIDPVAALADHNSYAAFAAIGALVKTGPTLTNVNDFRAILVECA</sequence>
<reference evidence="3 4" key="1">
    <citation type="submission" date="2021-05" db="EMBL/GenBank/DDBJ databases">
        <title>Culturable bacteria isolated from Daya Bay.</title>
        <authorList>
            <person name="Zheng W."/>
            <person name="Yu S."/>
            <person name="Huang Y."/>
        </authorList>
    </citation>
    <scope>NUCLEOTIDE SEQUENCE [LARGE SCALE GENOMIC DNA]</scope>
    <source>
        <strain evidence="3 4">DP4N28-5</strain>
    </source>
</reference>
<dbReference type="PANTHER" id="PTHR12227:SF0">
    <property type="entry name" value="GLYCERATE KINASE"/>
    <property type="match status" value="1"/>
</dbReference>
<evidence type="ECO:0000259" key="2">
    <source>
        <dbReference type="Pfam" id="PF13660"/>
    </source>
</evidence>
<dbReference type="PANTHER" id="PTHR12227">
    <property type="entry name" value="GLYCERATE KINASE"/>
    <property type="match status" value="1"/>
</dbReference>
<organism evidence="3 4">
    <name type="scientific">Maritimibacter dapengensis</name>
    <dbReference type="NCBI Taxonomy" id="2836868"/>
    <lineage>
        <taxon>Bacteria</taxon>
        <taxon>Pseudomonadati</taxon>
        <taxon>Pseudomonadota</taxon>
        <taxon>Alphaproteobacteria</taxon>
        <taxon>Rhodobacterales</taxon>
        <taxon>Roseobacteraceae</taxon>
        <taxon>Maritimibacter</taxon>
    </lineage>
</organism>
<keyword evidence="4" id="KW-1185">Reference proteome</keyword>
<feature type="domain" description="MOFRL-associated" evidence="2">
    <location>
        <begin position="10"/>
        <end position="230"/>
    </location>
</feature>
<dbReference type="InterPro" id="IPR007835">
    <property type="entry name" value="MOFRL"/>
</dbReference>